<accession>A0ABN6RYK0</accession>
<sequence>MVKFFSLLIGAMLMISTAQAWAAETVINRILVKINDNIITEYDLDEEMSPIFDKLKGRQLSAAEKQQLGRIRKQALNNLVNQVLVDQEVARYGINVTDEDIDKEIKRVMEAQKLDDAGFEALVAKDGLTVDDFRVKLKKLLEKQELIGYMVNKKVLVTDTEIQEEYTARKDDYTLDKMVELAIILLPSDISAVEVKERINDDELTFAEAVAKYSVGPGKESGGSIGELGYADLAEDWKNALKGLKPGAVSEPLTIQGKEALLSPVNISKDRLVPLEEVRDGIYQELMQKKRDTIFTEYFDKLKQSSVIVYMDDSAKPDNGVAQ</sequence>
<keyword evidence="2" id="KW-0697">Rotamase</keyword>
<keyword evidence="1 3" id="KW-0732">Signal</keyword>
<proteinExistence type="predicted"/>
<dbReference type="PANTHER" id="PTHR47637">
    <property type="entry name" value="CHAPERONE SURA"/>
    <property type="match status" value="1"/>
</dbReference>
<dbReference type="InterPro" id="IPR027304">
    <property type="entry name" value="Trigger_fact/SurA_dom_sf"/>
</dbReference>
<dbReference type="Gene3D" id="1.10.4030.10">
    <property type="entry name" value="Porin chaperone SurA, peptide-binding domain"/>
    <property type="match status" value="1"/>
</dbReference>
<dbReference type="InterPro" id="IPR050280">
    <property type="entry name" value="OMP_Chaperone_SurA"/>
</dbReference>
<dbReference type="PROSITE" id="PS50198">
    <property type="entry name" value="PPIC_PPIASE_2"/>
    <property type="match status" value="1"/>
</dbReference>
<evidence type="ECO:0000313" key="5">
    <source>
        <dbReference type="EMBL" id="BDQ36087.1"/>
    </source>
</evidence>
<dbReference type="PANTHER" id="PTHR47637:SF1">
    <property type="entry name" value="CHAPERONE SURA"/>
    <property type="match status" value="1"/>
</dbReference>
<dbReference type="Proteomes" id="UP001317742">
    <property type="component" value="Chromosome"/>
</dbReference>
<feature type="chain" id="PRO_5045280075" description="PpiC domain-containing protein" evidence="3">
    <location>
        <begin position="23"/>
        <end position="323"/>
    </location>
</feature>
<dbReference type="Pfam" id="PF13624">
    <property type="entry name" value="SurA_N_3"/>
    <property type="match status" value="1"/>
</dbReference>
<reference evidence="5 6" key="1">
    <citation type="submission" date="2022-08" db="EMBL/GenBank/DDBJ databases">
        <title>Genome Sequence of the sulphate-reducing bacterium, Pseudodesulfovibrio sp. SYK.</title>
        <authorList>
            <person name="Kondo R."/>
            <person name="Kataoka T."/>
        </authorList>
    </citation>
    <scope>NUCLEOTIDE SEQUENCE [LARGE SCALE GENOMIC DNA]</scope>
    <source>
        <strain evidence="5 6">SYK</strain>
    </source>
</reference>
<evidence type="ECO:0000313" key="6">
    <source>
        <dbReference type="Proteomes" id="UP001317742"/>
    </source>
</evidence>
<dbReference type="InterPro" id="IPR000297">
    <property type="entry name" value="PPIase_PpiC"/>
</dbReference>
<dbReference type="SUPFAM" id="SSF54534">
    <property type="entry name" value="FKBP-like"/>
    <property type="match status" value="1"/>
</dbReference>
<dbReference type="Gene3D" id="3.10.50.40">
    <property type="match status" value="1"/>
</dbReference>
<dbReference type="SUPFAM" id="SSF109998">
    <property type="entry name" value="Triger factor/SurA peptide-binding domain-like"/>
    <property type="match status" value="1"/>
</dbReference>
<feature type="domain" description="PpiC" evidence="4">
    <location>
        <begin position="176"/>
        <end position="253"/>
    </location>
</feature>
<dbReference type="EMBL" id="AP026709">
    <property type="protein sequence ID" value="BDQ36087.1"/>
    <property type="molecule type" value="Genomic_DNA"/>
</dbReference>
<dbReference type="RefSeq" id="WP_281762011.1">
    <property type="nucleotide sequence ID" value="NZ_AP026709.1"/>
</dbReference>
<protein>
    <recommendedName>
        <fullName evidence="4">PpiC domain-containing protein</fullName>
    </recommendedName>
</protein>
<feature type="signal peptide" evidence="3">
    <location>
        <begin position="1"/>
        <end position="22"/>
    </location>
</feature>
<gene>
    <name evidence="5" type="ORF">SYK_04470</name>
</gene>
<keyword evidence="2" id="KW-0413">Isomerase</keyword>
<name>A0ABN6RYK0_9BACT</name>
<evidence type="ECO:0000256" key="3">
    <source>
        <dbReference type="SAM" id="SignalP"/>
    </source>
</evidence>
<evidence type="ECO:0000256" key="2">
    <source>
        <dbReference type="PROSITE-ProRule" id="PRU00278"/>
    </source>
</evidence>
<evidence type="ECO:0000259" key="4">
    <source>
        <dbReference type="PROSITE" id="PS50198"/>
    </source>
</evidence>
<dbReference type="InterPro" id="IPR046357">
    <property type="entry name" value="PPIase_dom_sf"/>
</dbReference>
<organism evidence="5 6">
    <name type="scientific">Pseudodesulfovibrio nedwellii</name>
    <dbReference type="NCBI Taxonomy" id="2973072"/>
    <lineage>
        <taxon>Bacteria</taxon>
        <taxon>Pseudomonadati</taxon>
        <taxon>Thermodesulfobacteriota</taxon>
        <taxon>Desulfovibrionia</taxon>
        <taxon>Desulfovibrionales</taxon>
        <taxon>Desulfovibrionaceae</taxon>
    </lineage>
</organism>
<evidence type="ECO:0000256" key="1">
    <source>
        <dbReference type="ARBA" id="ARBA00022729"/>
    </source>
</evidence>
<dbReference type="Pfam" id="PF13145">
    <property type="entry name" value="Rotamase_2"/>
    <property type="match status" value="1"/>
</dbReference>
<keyword evidence="6" id="KW-1185">Reference proteome</keyword>